<feature type="signal peptide" evidence="2">
    <location>
        <begin position="1"/>
        <end position="24"/>
    </location>
</feature>
<feature type="chain" id="PRO_5028805643" description="Periplasmic heavy metal sensor" evidence="2">
    <location>
        <begin position="25"/>
        <end position="160"/>
    </location>
</feature>
<evidence type="ECO:0000256" key="1">
    <source>
        <dbReference type="SAM" id="MobiDB-lite"/>
    </source>
</evidence>
<dbReference type="Proteomes" id="UP000481252">
    <property type="component" value="Unassembled WGS sequence"/>
</dbReference>
<evidence type="ECO:0000313" key="3">
    <source>
        <dbReference type="EMBL" id="NGN42301.1"/>
    </source>
</evidence>
<evidence type="ECO:0000256" key="2">
    <source>
        <dbReference type="SAM" id="SignalP"/>
    </source>
</evidence>
<evidence type="ECO:0008006" key="5">
    <source>
        <dbReference type="Google" id="ProtNLM"/>
    </source>
</evidence>
<sequence length="160" mass="17676">MRSFLIKAALAAALASTSFAGAYAADHSGGHGHEHNFDGNRFSSGDDTPIPDSITSQTDAALGVQAMPAPQTMAAVHHERLARIDREISRVNHRIMLDRRDGYLNNAEARNLENRSRMIRTDAQIVAENHRGTLPEARFDRLQTRIANLNRTIHRDVANA</sequence>
<evidence type="ECO:0000313" key="4">
    <source>
        <dbReference type="Proteomes" id="UP000481252"/>
    </source>
</evidence>
<proteinExistence type="predicted"/>
<dbReference type="EMBL" id="JAAKZG010000005">
    <property type="protein sequence ID" value="NGN42301.1"/>
    <property type="molecule type" value="Genomic_DNA"/>
</dbReference>
<feature type="region of interest" description="Disordered" evidence="1">
    <location>
        <begin position="29"/>
        <end position="49"/>
    </location>
</feature>
<gene>
    <name evidence="3" type="ORF">G6N74_14625</name>
</gene>
<reference evidence="3 4" key="1">
    <citation type="submission" date="2020-02" db="EMBL/GenBank/DDBJ databases">
        <title>Genome sequence of the type strain CGMCC 1.15528 of Mesorhizobium zhangyense.</title>
        <authorList>
            <person name="Gao J."/>
            <person name="Sun J."/>
        </authorList>
    </citation>
    <scope>NUCLEOTIDE SEQUENCE [LARGE SCALE GENOMIC DNA]</scope>
    <source>
        <strain evidence="3 4">CGMCC 1.15528</strain>
    </source>
</reference>
<keyword evidence="4" id="KW-1185">Reference proteome</keyword>
<keyword evidence="2" id="KW-0732">Signal</keyword>
<feature type="compositionally biased region" description="Basic and acidic residues" evidence="1">
    <location>
        <begin position="29"/>
        <end position="38"/>
    </location>
</feature>
<dbReference type="AlphaFoldDB" id="A0A7C9R7U1"/>
<accession>A0A7C9R7U1</accession>
<dbReference type="RefSeq" id="WP_165118509.1">
    <property type="nucleotide sequence ID" value="NZ_JAAKZG010000005.1"/>
</dbReference>
<organism evidence="3 4">
    <name type="scientific">Mesorhizobium zhangyense</name>
    <dbReference type="NCBI Taxonomy" id="1776730"/>
    <lineage>
        <taxon>Bacteria</taxon>
        <taxon>Pseudomonadati</taxon>
        <taxon>Pseudomonadota</taxon>
        <taxon>Alphaproteobacteria</taxon>
        <taxon>Hyphomicrobiales</taxon>
        <taxon>Phyllobacteriaceae</taxon>
        <taxon>Mesorhizobium</taxon>
    </lineage>
</organism>
<comment type="caution">
    <text evidence="3">The sequence shown here is derived from an EMBL/GenBank/DDBJ whole genome shotgun (WGS) entry which is preliminary data.</text>
</comment>
<protein>
    <recommendedName>
        <fullName evidence="5">Periplasmic heavy metal sensor</fullName>
    </recommendedName>
</protein>
<name>A0A7C9R7U1_9HYPH</name>